<organism evidence="16 17">
    <name type="scientific">Acetobacter cerevisiae</name>
    <dbReference type="NCBI Taxonomy" id="178900"/>
    <lineage>
        <taxon>Bacteria</taxon>
        <taxon>Pseudomonadati</taxon>
        <taxon>Pseudomonadota</taxon>
        <taxon>Alphaproteobacteria</taxon>
        <taxon>Acetobacterales</taxon>
        <taxon>Acetobacteraceae</taxon>
        <taxon>Acetobacter</taxon>
    </lineage>
</organism>
<evidence type="ECO:0000256" key="2">
    <source>
        <dbReference type="ARBA" id="ARBA00005025"/>
    </source>
</evidence>
<evidence type="ECO:0000256" key="8">
    <source>
        <dbReference type="ARBA" id="ARBA00022842"/>
    </source>
</evidence>
<feature type="compositionally biased region" description="Polar residues" evidence="12">
    <location>
        <begin position="13"/>
        <end position="28"/>
    </location>
</feature>
<dbReference type="Pfam" id="PF02776">
    <property type="entry name" value="TPP_enzyme_N"/>
    <property type="match status" value="1"/>
</dbReference>
<dbReference type="InterPro" id="IPR045229">
    <property type="entry name" value="TPP_enz"/>
</dbReference>
<dbReference type="Pfam" id="PF00205">
    <property type="entry name" value="TPP_enzyme_M"/>
    <property type="match status" value="1"/>
</dbReference>
<evidence type="ECO:0000259" key="14">
    <source>
        <dbReference type="Pfam" id="PF02775"/>
    </source>
</evidence>
<dbReference type="GO" id="GO:0003984">
    <property type="term" value="F:acetolactate synthase activity"/>
    <property type="evidence" value="ECO:0007669"/>
    <property type="project" value="UniProtKB-EC"/>
</dbReference>
<dbReference type="GO" id="GO:0009099">
    <property type="term" value="P:L-valine biosynthetic process"/>
    <property type="evidence" value="ECO:0007669"/>
    <property type="project" value="UniProtKB-UniPathway"/>
</dbReference>
<dbReference type="Pfam" id="PF02775">
    <property type="entry name" value="TPP_enzyme_C"/>
    <property type="match status" value="1"/>
</dbReference>
<dbReference type="NCBIfam" id="TIGR00118">
    <property type="entry name" value="acolac_lg"/>
    <property type="match status" value="1"/>
</dbReference>
<dbReference type="Gene3D" id="3.40.50.1220">
    <property type="entry name" value="TPP-binding domain"/>
    <property type="match status" value="1"/>
</dbReference>
<keyword evidence="9 11" id="KW-0786">Thiamine pyrophosphate</keyword>
<dbReference type="SUPFAM" id="SSF52518">
    <property type="entry name" value="Thiamin diphosphate-binding fold (THDP-binding)"/>
    <property type="match status" value="2"/>
</dbReference>
<evidence type="ECO:0000256" key="12">
    <source>
        <dbReference type="SAM" id="MobiDB-lite"/>
    </source>
</evidence>
<feature type="domain" description="Thiamine pyrophosphate enzyme TPP-binding" evidence="14">
    <location>
        <begin position="427"/>
        <end position="573"/>
    </location>
</feature>
<keyword evidence="7 11" id="KW-0479">Metal-binding</keyword>
<dbReference type="UniPathway" id="UPA00047">
    <property type="reaction ID" value="UER00055"/>
</dbReference>
<protein>
    <recommendedName>
        <fullName evidence="4 11">Acetolactate synthase</fullName>
        <ecNumber evidence="4 11">2.2.1.6</ecNumber>
    </recommendedName>
</protein>
<name>A0A149Q3T4_9PROT</name>
<comment type="catalytic activity">
    <reaction evidence="11">
        <text>2 pyruvate + H(+) = (2S)-2-acetolactate + CO2</text>
        <dbReference type="Rhea" id="RHEA:25249"/>
        <dbReference type="ChEBI" id="CHEBI:15361"/>
        <dbReference type="ChEBI" id="CHEBI:15378"/>
        <dbReference type="ChEBI" id="CHEBI:16526"/>
        <dbReference type="ChEBI" id="CHEBI:58476"/>
        <dbReference type="EC" id="2.2.1.6"/>
    </reaction>
</comment>
<comment type="pathway">
    <text evidence="2 11">Amino-acid biosynthesis; L-valine biosynthesis; L-valine from pyruvate: step 1/4.</text>
</comment>
<gene>
    <name evidence="16" type="ORF">AD928_12390</name>
</gene>
<evidence type="ECO:0000256" key="11">
    <source>
        <dbReference type="RuleBase" id="RU003591"/>
    </source>
</evidence>
<evidence type="ECO:0000256" key="4">
    <source>
        <dbReference type="ARBA" id="ARBA00013145"/>
    </source>
</evidence>
<feature type="domain" description="Thiamine pyrophosphate enzyme central" evidence="13">
    <location>
        <begin position="220"/>
        <end position="355"/>
    </location>
</feature>
<dbReference type="InterPro" id="IPR029035">
    <property type="entry name" value="DHS-like_NAD/FAD-binding_dom"/>
</dbReference>
<dbReference type="Proteomes" id="UP000075473">
    <property type="component" value="Unassembled WGS sequence"/>
</dbReference>
<evidence type="ECO:0000256" key="9">
    <source>
        <dbReference type="ARBA" id="ARBA00023052"/>
    </source>
</evidence>
<dbReference type="InterPro" id="IPR011766">
    <property type="entry name" value="TPP_enzyme_TPP-bd"/>
</dbReference>
<evidence type="ECO:0000313" key="17">
    <source>
        <dbReference type="Proteomes" id="UP000075473"/>
    </source>
</evidence>
<evidence type="ECO:0000256" key="1">
    <source>
        <dbReference type="ARBA" id="ARBA00004974"/>
    </source>
</evidence>
<keyword evidence="8 11" id="KW-0460">Magnesium</keyword>
<comment type="similarity">
    <text evidence="3 11">Belongs to the TPP enzyme family.</text>
</comment>
<dbReference type="CDD" id="cd07035">
    <property type="entry name" value="TPP_PYR_POX_like"/>
    <property type="match status" value="1"/>
</dbReference>
<dbReference type="EMBL" id="LHZA01000156">
    <property type="protein sequence ID" value="KXU91991.1"/>
    <property type="molecule type" value="Genomic_DNA"/>
</dbReference>
<proteinExistence type="inferred from homology"/>
<evidence type="ECO:0000259" key="15">
    <source>
        <dbReference type="Pfam" id="PF02776"/>
    </source>
</evidence>
<dbReference type="GO" id="GO:0005948">
    <property type="term" value="C:acetolactate synthase complex"/>
    <property type="evidence" value="ECO:0007669"/>
    <property type="project" value="TreeGrafter"/>
</dbReference>
<dbReference type="PANTHER" id="PTHR18968">
    <property type="entry name" value="THIAMINE PYROPHOSPHATE ENZYMES"/>
    <property type="match status" value="1"/>
</dbReference>
<dbReference type="InterPro" id="IPR012000">
    <property type="entry name" value="Thiamin_PyroP_enz_cen_dom"/>
</dbReference>
<dbReference type="GO" id="GO:0009097">
    <property type="term" value="P:isoleucine biosynthetic process"/>
    <property type="evidence" value="ECO:0007669"/>
    <property type="project" value="UniProtKB-UniPathway"/>
</dbReference>
<dbReference type="FunFam" id="3.40.50.1220:FF:000008">
    <property type="entry name" value="Acetolactate synthase"/>
    <property type="match status" value="1"/>
</dbReference>
<dbReference type="EC" id="2.2.1.6" evidence="4 11"/>
<dbReference type="SUPFAM" id="SSF52467">
    <property type="entry name" value="DHS-like NAD/FAD-binding domain"/>
    <property type="match status" value="1"/>
</dbReference>
<reference evidence="16 17" key="1">
    <citation type="submission" date="2015-06" db="EMBL/GenBank/DDBJ databases">
        <title>Improved classification and identification of acetic acid bacteria using matrix-assisted laser desorption/ionization time-of-flight mass spectrometry; Gluconobacter nephelii and Gluconobacter uchimurae are later heterotypic synonyms of Gluconobacter japonicus and Gluconobacter oxydans, respectively.</title>
        <authorList>
            <person name="Li L."/>
            <person name="Cleenwerck I."/>
            <person name="De Vuyst L."/>
            <person name="Vandamme P."/>
        </authorList>
    </citation>
    <scope>NUCLEOTIDE SEQUENCE [LARGE SCALE GENOMIC DNA]</scope>
    <source>
        <strain evidence="16 17">LMG 1625</strain>
    </source>
</reference>
<dbReference type="Gene3D" id="3.40.50.970">
    <property type="match status" value="2"/>
</dbReference>
<dbReference type="InterPro" id="IPR029061">
    <property type="entry name" value="THDP-binding"/>
</dbReference>
<keyword evidence="10 11" id="KW-0100">Branched-chain amino acid biosynthesis</keyword>
<evidence type="ECO:0000256" key="5">
    <source>
        <dbReference type="ARBA" id="ARBA00022605"/>
    </source>
</evidence>
<comment type="caution">
    <text evidence="16">The sequence shown here is derived from an EMBL/GenBank/DDBJ whole genome shotgun (WGS) entry which is preliminary data.</text>
</comment>
<evidence type="ECO:0000313" key="16">
    <source>
        <dbReference type="EMBL" id="KXU91991.1"/>
    </source>
</evidence>
<keyword evidence="5 11" id="KW-0028">Amino-acid biosynthesis</keyword>
<keyword evidence="6 11" id="KW-0808">Transferase</keyword>
<dbReference type="InterPro" id="IPR012001">
    <property type="entry name" value="Thiamin_PyroP_enz_TPP-bd_dom"/>
</dbReference>
<evidence type="ECO:0000256" key="3">
    <source>
        <dbReference type="ARBA" id="ARBA00007812"/>
    </source>
</evidence>
<evidence type="ECO:0000256" key="6">
    <source>
        <dbReference type="ARBA" id="ARBA00022679"/>
    </source>
</evidence>
<comment type="pathway">
    <text evidence="1 11">Amino-acid biosynthesis; L-isoleucine biosynthesis; L-isoleucine from 2-oxobutanoate: step 1/4.</text>
</comment>
<dbReference type="InterPro" id="IPR012846">
    <property type="entry name" value="Acetolactate_synth_lsu"/>
</dbReference>
<dbReference type="AlphaFoldDB" id="A0A149Q3T4"/>
<evidence type="ECO:0000256" key="7">
    <source>
        <dbReference type="ARBA" id="ARBA00022723"/>
    </source>
</evidence>
<dbReference type="GO" id="GO:0050660">
    <property type="term" value="F:flavin adenine dinucleotide binding"/>
    <property type="evidence" value="ECO:0007669"/>
    <property type="project" value="InterPro"/>
</dbReference>
<dbReference type="FunFam" id="3.40.50.970:FF:000007">
    <property type="entry name" value="Acetolactate synthase"/>
    <property type="match status" value="1"/>
</dbReference>
<comment type="cofactor">
    <cofactor evidence="11">
        <name>Mg(2+)</name>
        <dbReference type="ChEBI" id="CHEBI:18420"/>
    </cofactor>
    <text evidence="11">Binds 1 Mg(2+) ion per subunit.</text>
</comment>
<dbReference type="PATRIC" id="fig|178900.5.peg.1816"/>
<dbReference type="InterPro" id="IPR039368">
    <property type="entry name" value="AHAS_TPP"/>
</dbReference>
<sequence>MRPSPSMGEQDKMTPQTASSAPDAQKPQTLPGAEVLMRALDEQGVEVIFGYPGGAVLPIYDALFKQNRIRHVLVRHEQAAVHAAEAYARSTGKVGVVLVTSGPGATNAVTGLLDALMDSIPLVCLSGQVPSSLIGNDAFQEADTTGITRPVTKYNYLVRRPEDLAPAVHEAFTIARSGRPGPVLIDLPKNITVGDAPYVEASQTPMRVAKGTAEPDRDAVKRAVAAMKKARRPLFYTGGGVINAGPKACENLRKLVKLTGFPITSTLMGFGAYPGSDKQYLGMLGMHGMYEANLATHGCDVLIALGSRFDDRVTGRVDAFSPDSFKIHADIDASQINKIIPVDQPIVGDAGRIIEMMIEEWEKEPVYAHQADLAAWWEQIEAWRALDCLRFSQDQAPDAVIKPQQAIQRIYELARETGRDTYVSTEVGQHQMWAAQFFRFDDPNRWLTSGGLGTMGYGLPAAVGAQIAHPEALVLDIAGEASTLMNIQELGTIAQYRLPVKLFIINNHYMGMVRQWQELLHGSRYSESYSDALPDFVKLAESFHAKGLRATRMEELDDTIRAALEHDGPVVVDLCVTEGENCFPMIPSGAAHNEMILGPDQEERGAKVTREGMMLV</sequence>
<feature type="domain" description="Thiamine pyrophosphate enzyme N-terminal TPP-binding" evidence="15">
    <location>
        <begin position="32"/>
        <end position="145"/>
    </location>
</feature>
<feature type="region of interest" description="Disordered" evidence="12">
    <location>
        <begin position="1"/>
        <end position="28"/>
    </location>
</feature>
<dbReference type="UniPathway" id="UPA00049">
    <property type="reaction ID" value="UER00059"/>
</dbReference>
<evidence type="ECO:0000256" key="10">
    <source>
        <dbReference type="ARBA" id="ARBA00023304"/>
    </source>
</evidence>
<dbReference type="CDD" id="cd02015">
    <property type="entry name" value="TPP_AHAS"/>
    <property type="match status" value="1"/>
</dbReference>
<dbReference type="GO" id="GO:0030976">
    <property type="term" value="F:thiamine pyrophosphate binding"/>
    <property type="evidence" value="ECO:0007669"/>
    <property type="project" value="UniProtKB-UniRule"/>
</dbReference>
<dbReference type="PANTHER" id="PTHR18968:SF13">
    <property type="entry name" value="ACETOLACTATE SYNTHASE CATALYTIC SUBUNIT, MITOCHONDRIAL"/>
    <property type="match status" value="1"/>
</dbReference>
<accession>A0A149Q3T4</accession>
<dbReference type="GO" id="GO:0000287">
    <property type="term" value="F:magnesium ion binding"/>
    <property type="evidence" value="ECO:0007669"/>
    <property type="project" value="UniProtKB-UniRule"/>
</dbReference>
<comment type="cofactor">
    <cofactor evidence="11">
        <name>thiamine diphosphate</name>
        <dbReference type="ChEBI" id="CHEBI:58937"/>
    </cofactor>
    <text evidence="11">Binds 1 thiamine pyrophosphate per subunit.</text>
</comment>
<evidence type="ECO:0000259" key="13">
    <source>
        <dbReference type="Pfam" id="PF00205"/>
    </source>
</evidence>